<dbReference type="RefSeq" id="WP_113672909.1">
    <property type="nucleotide sequence ID" value="NZ_CP058561.1"/>
</dbReference>
<dbReference type="EMBL" id="CP058561">
    <property type="protein sequence ID" value="QUH29304.1"/>
    <property type="molecule type" value="Genomic_DNA"/>
</dbReference>
<reference evidence="1 2" key="1">
    <citation type="submission" date="2020-07" db="EMBL/GenBank/DDBJ databases">
        <title>Vallitalea guaymasensis genome.</title>
        <authorList>
            <person name="Postec A."/>
        </authorList>
    </citation>
    <scope>NUCLEOTIDE SEQUENCE [LARGE SCALE GENOMIC DNA]</scope>
    <source>
        <strain evidence="1 2">Ra1766G1</strain>
    </source>
</reference>
<protein>
    <submittedName>
        <fullName evidence="1">Uncharacterized protein</fullName>
    </submittedName>
</protein>
<sequence>MKTKIKIKKDEKLGRTFIDFFKLKDKYKKDFRFDVLNTLIKDQQLFVTINTNLCCAVDNSVPMDNIKIIEKYIKDKGYSNIVVPIENTNKKSVFGVMLGAKNKNSSYKLGFILPKNNFDRELYDKLFNIYDMEIGVGLVKDEDETLEDFRKGYFDTLFNNEYLQNNIFVGIMFDKIITDLEVDEDEINNLVKI</sequence>
<gene>
    <name evidence="1" type="ORF">HYG85_10340</name>
</gene>
<accession>A0A8J8SC43</accession>
<proteinExistence type="predicted"/>
<name>A0A8J8SC43_9FIRM</name>
<evidence type="ECO:0000313" key="2">
    <source>
        <dbReference type="Proteomes" id="UP000677305"/>
    </source>
</evidence>
<keyword evidence="2" id="KW-1185">Reference proteome</keyword>
<dbReference type="AlphaFoldDB" id="A0A8J8SC43"/>
<organism evidence="1 2">
    <name type="scientific">Vallitalea guaymasensis</name>
    <dbReference type="NCBI Taxonomy" id="1185412"/>
    <lineage>
        <taxon>Bacteria</taxon>
        <taxon>Bacillati</taxon>
        <taxon>Bacillota</taxon>
        <taxon>Clostridia</taxon>
        <taxon>Lachnospirales</taxon>
        <taxon>Vallitaleaceae</taxon>
        <taxon>Vallitalea</taxon>
    </lineage>
</organism>
<evidence type="ECO:0000313" key="1">
    <source>
        <dbReference type="EMBL" id="QUH29304.1"/>
    </source>
</evidence>
<dbReference type="KEGG" id="vgu:HYG85_10340"/>
<dbReference type="Proteomes" id="UP000677305">
    <property type="component" value="Chromosome"/>
</dbReference>